<gene>
    <name evidence="1" type="ORF">NA56DRAFT_138448</name>
</gene>
<dbReference type="EMBL" id="KZ613465">
    <property type="protein sequence ID" value="PMD27548.1"/>
    <property type="molecule type" value="Genomic_DNA"/>
</dbReference>
<accession>A0A2J6QMP3</accession>
<name>A0A2J6QMP3_9HELO</name>
<dbReference type="Proteomes" id="UP000235672">
    <property type="component" value="Unassembled WGS sequence"/>
</dbReference>
<proteinExistence type="predicted"/>
<evidence type="ECO:0000313" key="1">
    <source>
        <dbReference type="EMBL" id="PMD27548.1"/>
    </source>
</evidence>
<sequence>MRNPIVRKALEPCLRLASLLLLRASTRPFLDALLMNPWIDVPDSEVQDCCPLNQPRSQARSFHTRDSVLVAFDTSQRQSILDNLVKFVRLGIDPHYNSKIDSFAFGYHTTKCSKDSTKPEDRRYAESMIWLTSESVLPLLGPLKVLERLVQEFGVAKTLVHETMHFISAYPAHLQGFPPGSSEPFFMNDEVSEVGKAWECSVFGGRVCGTVTHPHCF</sequence>
<keyword evidence="2" id="KW-1185">Reference proteome</keyword>
<dbReference type="AlphaFoldDB" id="A0A2J6QMP3"/>
<reference evidence="1 2" key="1">
    <citation type="submission" date="2016-05" db="EMBL/GenBank/DDBJ databases">
        <title>A degradative enzymes factory behind the ericoid mycorrhizal symbiosis.</title>
        <authorList>
            <consortium name="DOE Joint Genome Institute"/>
            <person name="Martino E."/>
            <person name="Morin E."/>
            <person name="Grelet G."/>
            <person name="Kuo A."/>
            <person name="Kohler A."/>
            <person name="Daghino S."/>
            <person name="Barry K."/>
            <person name="Choi C."/>
            <person name="Cichocki N."/>
            <person name="Clum A."/>
            <person name="Copeland A."/>
            <person name="Hainaut M."/>
            <person name="Haridas S."/>
            <person name="Labutti K."/>
            <person name="Lindquist E."/>
            <person name="Lipzen A."/>
            <person name="Khouja H.-R."/>
            <person name="Murat C."/>
            <person name="Ohm R."/>
            <person name="Olson A."/>
            <person name="Spatafora J."/>
            <person name="Veneault-Fourrey C."/>
            <person name="Henrissat B."/>
            <person name="Grigoriev I."/>
            <person name="Martin F."/>
            <person name="Perotto S."/>
        </authorList>
    </citation>
    <scope>NUCLEOTIDE SEQUENCE [LARGE SCALE GENOMIC DNA]</scope>
    <source>
        <strain evidence="1 2">UAMH 7357</strain>
    </source>
</reference>
<dbReference type="STRING" id="1745343.A0A2J6QMP3"/>
<organism evidence="1 2">
    <name type="scientific">Hyaloscypha hepaticicola</name>
    <dbReference type="NCBI Taxonomy" id="2082293"/>
    <lineage>
        <taxon>Eukaryota</taxon>
        <taxon>Fungi</taxon>
        <taxon>Dikarya</taxon>
        <taxon>Ascomycota</taxon>
        <taxon>Pezizomycotina</taxon>
        <taxon>Leotiomycetes</taxon>
        <taxon>Helotiales</taxon>
        <taxon>Hyaloscyphaceae</taxon>
        <taxon>Hyaloscypha</taxon>
    </lineage>
</organism>
<dbReference type="OrthoDB" id="3565225at2759"/>
<evidence type="ECO:0000313" key="2">
    <source>
        <dbReference type="Proteomes" id="UP000235672"/>
    </source>
</evidence>
<protein>
    <submittedName>
        <fullName evidence="1">Uncharacterized protein</fullName>
    </submittedName>
</protein>